<dbReference type="EMBL" id="QTSX02001587">
    <property type="protein sequence ID" value="KAJ9080219.1"/>
    <property type="molecule type" value="Genomic_DNA"/>
</dbReference>
<proteinExistence type="predicted"/>
<dbReference type="Proteomes" id="UP001165960">
    <property type="component" value="Unassembled WGS sequence"/>
</dbReference>
<name>A0ACC2U085_9FUNG</name>
<evidence type="ECO:0000313" key="2">
    <source>
        <dbReference type="Proteomes" id="UP001165960"/>
    </source>
</evidence>
<organism evidence="1 2">
    <name type="scientific">Entomophthora muscae</name>
    <dbReference type="NCBI Taxonomy" id="34485"/>
    <lineage>
        <taxon>Eukaryota</taxon>
        <taxon>Fungi</taxon>
        <taxon>Fungi incertae sedis</taxon>
        <taxon>Zoopagomycota</taxon>
        <taxon>Entomophthoromycotina</taxon>
        <taxon>Entomophthoromycetes</taxon>
        <taxon>Entomophthorales</taxon>
        <taxon>Entomophthoraceae</taxon>
        <taxon>Entomophthora</taxon>
    </lineage>
</organism>
<accession>A0ACC2U085</accession>
<comment type="caution">
    <text evidence="1">The sequence shown here is derived from an EMBL/GenBank/DDBJ whole genome shotgun (WGS) entry which is preliminary data.</text>
</comment>
<evidence type="ECO:0000313" key="1">
    <source>
        <dbReference type="EMBL" id="KAJ9080219.1"/>
    </source>
</evidence>
<sequence>MKLISLLVFTGVINAQCSQLRVRKEIRELSEGELREFTDAVNQMHQTRKPGFQSMSVYEYFTYIHNNNAHGVHSSPAFLPWHRYFIRLFEIELQRINPNVMLPYWDWSLDASEPHRSPVLSGRIMGGNGVGSNRCVRDGAFADWQMSYPDRHCLRRDYNNGNRLSSFSSPESILLDINTNQFSSFAMQFEIKHGRPHNAIGGRIGDFSYMYSPNDPLFFLHHAFVDLVWEKWQQRHPNSPYEGSRFGTRASSEDRLTGLGATVRDTLQTRNGFYCYTYPSYPRVITTRRTPQRIRASANTILSANPFTARNFETNNINSALSRVALQSSLSIAATEPNEFPLLKVPGNLTKEFIRDNNYNPREVHHVQNRERELVERLNQAAGFRSLSSVQDVINSFEESEKSDL</sequence>
<protein>
    <submittedName>
        <fullName evidence="1">Uncharacterized protein</fullName>
    </submittedName>
</protein>
<gene>
    <name evidence="1" type="ORF">DSO57_1027412</name>
</gene>
<reference evidence="1" key="1">
    <citation type="submission" date="2022-04" db="EMBL/GenBank/DDBJ databases">
        <title>Genome of the entomopathogenic fungus Entomophthora muscae.</title>
        <authorList>
            <person name="Elya C."/>
            <person name="Lovett B.R."/>
            <person name="Lee E."/>
            <person name="Macias A.M."/>
            <person name="Hajek A.E."/>
            <person name="De Bivort B.L."/>
            <person name="Kasson M.T."/>
            <person name="De Fine Licht H.H."/>
            <person name="Stajich J.E."/>
        </authorList>
    </citation>
    <scope>NUCLEOTIDE SEQUENCE</scope>
    <source>
        <strain evidence="1">Berkeley</strain>
    </source>
</reference>
<keyword evidence="2" id="KW-1185">Reference proteome</keyword>